<keyword evidence="1" id="KW-0472">Membrane</keyword>
<protein>
    <recommendedName>
        <fullName evidence="2">PGG domain-containing protein</fullName>
    </recommendedName>
</protein>
<evidence type="ECO:0000313" key="3">
    <source>
        <dbReference type="EMBL" id="KAK4256096.1"/>
    </source>
</evidence>
<feature type="transmembrane region" description="Helical" evidence="1">
    <location>
        <begin position="93"/>
        <end position="113"/>
    </location>
</feature>
<keyword evidence="1" id="KW-1133">Transmembrane helix</keyword>
<keyword evidence="1" id="KW-0812">Transmembrane</keyword>
<organism evidence="3 4">
    <name type="scientific">Acacia crassicarpa</name>
    <name type="common">northern wattle</name>
    <dbReference type="NCBI Taxonomy" id="499986"/>
    <lineage>
        <taxon>Eukaryota</taxon>
        <taxon>Viridiplantae</taxon>
        <taxon>Streptophyta</taxon>
        <taxon>Embryophyta</taxon>
        <taxon>Tracheophyta</taxon>
        <taxon>Spermatophyta</taxon>
        <taxon>Magnoliopsida</taxon>
        <taxon>eudicotyledons</taxon>
        <taxon>Gunneridae</taxon>
        <taxon>Pentapetalae</taxon>
        <taxon>rosids</taxon>
        <taxon>fabids</taxon>
        <taxon>Fabales</taxon>
        <taxon>Fabaceae</taxon>
        <taxon>Caesalpinioideae</taxon>
        <taxon>mimosoid clade</taxon>
        <taxon>Acacieae</taxon>
        <taxon>Acacia</taxon>
    </lineage>
</organism>
<dbReference type="PANTHER" id="PTHR24177:SF365">
    <property type="entry name" value="ANKYRIN REPEAT-CONTAINING PROTEIN NPR4-LIKE ISOFORM X1"/>
    <property type="match status" value="1"/>
</dbReference>
<comment type="caution">
    <text evidence="3">The sequence shown here is derived from an EMBL/GenBank/DDBJ whole genome shotgun (WGS) entry which is preliminary data.</text>
</comment>
<sequence>MYVYMVTQFVKKSMPPGLSERYNRKMETPEDIFRESHKELIKSKGEWAARTAQACSVVSTLVASVAYGACTNMPGGYDDKGYAIHRNKLPIKIFRYSSSLALSLSLMSAFFFLSVVASPSQSIRSWRYIPFKLYFGMDAMLISIVSLWISFDAGQVLILNDESWASQLLTSWIAIVLFAQYPSCVGPSYLSPFFDLLRTPIQTLRYCY</sequence>
<dbReference type="PANTHER" id="PTHR24177">
    <property type="entry name" value="CASKIN"/>
    <property type="match status" value="1"/>
</dbReference>
<accession>A0AAE1IST6</accession>
<dbReference type="EMBL" id="JAWXYG010000013">
    <property type="protein sequence ID" value="KAK4256096.1"/>
    <property type="molecule type" value="Genomic_DNA"/>
</dbReference>
<evidence type="ECO:0000313" key="4">
    <source>
        <dbReference type="Proteomes" id="UP001293593"/>
    </source>
</evidence>
<name>A0AAE1IST6_9FABA</name>
<feature type="domain" description="PGG" evidence="2">
    <location>
        <begin position="46"/>
        <end position="156"/>
    </location>
</feature>
<dbReference type="InterPro" id="IPR026961">
    <property type="entry name" value="PGG_dom"/>
</dbReference>
<evidence type="ECO:0000259" key="2">
    <source>
        <dbReference type="Pfam" id="PF13962"/>
    </source>
</evidence>
<reference evidence="3" key="1">
    <citation type="submission" date="2023-10" db="EMBL/GenBank/DDBJ databases">
        <title>Chromosome-level genome of the transformable northern wattle, Acacia crassicarpa.</title>
        <authorList>
            <person name="Massaro I."/>
            <person name="Sinha N.R."/>
            <person name="Poethig S."/>
            <person name="Leichty A.R."/>
        </authorList>
    </citation>
    <scope>NUCLEOTIDE SEQUENCE</scope>
    <source>
        <strain evidence="3">Acra3RX</strain>
        <tissue evidence="3">Leaf</tissue>
    </source>
</reference>
<keyword evidence="4" id="KW-1185">Reference proteome</keyword>
<dbReference type="Pfam" id="PF13962">
    <property type="entry name" value="PGG"/>
    <property type="match status" value="1"/>
</dbReference>
<dbReference type="Proteomes" id="UP001293593">
    <property type="component" value="Unassembled WGS sequence"/>
</dbReference>
<feature type="transmembrane region" description="Helical" evidence="1">
    <location>
        <begin position="163"/>
        <end position="181"/>
    </location>
</feature>
<evidence type="ECO:0000256" key="1">
    <source>
        <dbReference type="SAM" id="Phobius"/>
    </source>
</evidence>
<dbReference type="AlphaFoldDB" id="A0AAE1IST6"/>
<proteinExistence type="predicted"/>
<gene>
    <name evidence="3" type="ORF">QN277_009009</name>
</gene>
<dbReference type="GO" id="GO:0016020">
    <property type="term" value="C:membrane"/>
    <property type="evidence" value="ECO:0007669"/>
    <property type="project" value="TreeGrafter"/>
</dbReference>
<feature type="transmembrane region" description="Helical" evidence="1">
    <location>
        <begin position="133"/>
        <end position="151"/>
    </location>
</feature>